<feature type="region of interest" description="Disordered" evidence="1">
    <location>
        <begin position="1"/>
        <end position="59"/>
    </location>
</feature>
<evidence type="ECO:0000313" key="2">
    <source>
        <dbReference type="EMBL" id="MCT4332975.1"/>
    </source>
</evidence>
<dbReference type="EMBL" id="JANAVZ010000004">
    <property type="protein sequence ID" value="MCT4332975.1"/>
    <property type="molecule type" value="Genomic_DNA"/>
</dbReference>
<proteinExistence type="predicted"/>
<name>A0ABT2KAV7_9RHOB</name>
<reference evidence="2 3" key="1">
    <citation type="submission" date="2022-04" db="EMBL/GenBank/DDBJ databases">
        <title>Paracoccus sp. YLB-12 draft genome sequence.</title>
        <authorList>
            <person name="Yu L."/>
        </authorList>
    </citation>
    <scope>NUCLEOTIDE SEQUENCE [LARGE SCALE GENOMIC DNA]</scope>
    <source>
        <strain evidence="2 3">YLB-12</strain>
    </source>
</reference>
<protein>
    <submittedName>
        <fullName evidence="2">DUF4169 family protein</fullName>
    </submittedName>
</protein>
<dbReference type="RefSeq" id="WP_260276866.1">
    <property type="nucleotide sequence ID" value="NZ_JANAVZ010000004.1"/>
</dbReference>
<feature type="compositionally biased region" description="Basic and acidic residues" evidence="1">
    <location>
        <begin position="31"/>
        <end position="59"/>
    </location>
</feature>
<dbReference type="InterPro" id="IPR025227">
    <property type="entry name" value="DUF4169"/>
</dbReference>
<dbReference type="Proteomes" id="UP001320702">
    <property type="component" value="Unassembled WGS sequence"/>
</dbReference>
<evidence type="ECO:0000256" key="1">
    <source>
        <dbReference type="SAM" id="MobiDB-lite"/>
    </source>
</evidence>
<accession>A0ABT2KAV7</accession>
<dbReference type="Pfam" id="PF13770">
    <property type="entry name" value="DUF4169"/>
    <property type="match status" value="1"/>
</dbReference>
<gene>
    <name evidence="2" type="ORF">MU516_08840</name>
</gene>
<comment type="caution">
    <text evidence="2">The sequence shown here is derived from an EMBL/GenBank/DDBJ whole genome shotgun (WGS) entry which is preliminary data.</text>
</comment>
<organism evidence="2 3">
    <name type="scientific">Paracoccus maritimus</name>
    <dbReference type="NCBI Taxonomy" id="2933292"/>
    <lineage>
        <taxon>Bacteria</taxon>
        <taxon>Pseudomonadati</taxon>
        <taxon>Pseudomonadota</taxon>
        <taxon>Alphaproteobacteria</taxon>
        <taxon>Rhodobacterales</taxon>
        <taxon>Paracoccaceae</taxon>
        <taxon>Paracoccus</taxon>
    </lineage>
</organism>
<keyword evidence="3" id="KW-1185">Reference proteome</keyword>
<sequence length="59" mass="6788">MTTIINLRQARKQRGRMDKRAKGDANAAKFGEAKNQRQAREAEARRNDRAHDAHKRDDG</sequence>
<evidence type="ECO:0000313" key="3">
    <source>
        <dbReference type="Proteomes" id="UP001320702"/>
    </source>
</evidence>